<dbReference type="HOGENOM" id="CLU_3100414_0_0_9"/>
<protein>
    <submittedName>
        <fullName evidence="2">Uncharacterized protein</fullName>
    </submittedName>
</protein>
<organism evidence="2 3">
    <name type="scientific">Leuconostoc mesenteroides subsp. cremoris ATCC 19254</name>
    <dbReference type="NCBI Taxonomy" id="586220"/>
    <lineage>
        <taxon>Bacteria</taxon>
        <taxon>Bacillati</taxon>
        <taxon>Bacillota</taxon>
        <taxon>Bacilli</taxon>
        <taxon>Lactobacillales</taxon>
        <taxon>Lactobacillaceae</taxon>
        <taxon>Leuconostoc</taxon>
    </lineage>
</organism>
<proteinExistence type="predicted"/>
<dbReference type="EMBL" id="ACKV01000009">
    <property type="protein sequence ID" value="EEJ43122.1"/>
    <property type="molecule type" value="Genomic_DNA"/>
</dbReference>
<sequence>MLLGIAVIDNEVLWFIYIIIKIGWYHGIAFFVPCLATREERVFYFMKKRTY</sequence>
<keyword evidence="1" id="KW-0812">Transmembrane</keyword>
<gene>
    <name evidence="2" type="ORF">HMPREF0555_0343</name>
</gene>
<keyword evidence="1" id="KW-0472">Membrane</keyword>
<accession>C2KI77</accession>
<name>C2KI77_LEUMC</name>
<evidence type="ECO:0000313" key="3">
    <source>
        <dbReference type="Proteomes" id="UP000004283"/>
    </source>
</evidence>
<reference evidence="2 3" key="1">
    <citation type="submission" date="2009-04" db="EMBL/GenBank/DDBJ databases">
        <authorList>
            <person name="Qin X."/>
            <person name="Bachman B."/>
            <person name="Battles P."/>
            <person name="Bell A."/>
            <person name="Bess C."/>
            <person name="Bickham C."/>
            <person name="Chaboub L."/>
            <person name="Chen D."/>
            <person name="Coyle M."/>
            <person name="Deiros D.R."/>
            <person name="Dinh H."/>
            <person name="Forbes L."/>
            <person name="Fowler G."/>
            <person name="Francisco L."/>
            <person name="Fu Q."/>
            <person name="Gubbala S."/>
            <person name="Hale W."/>
            <person name="Han Y."/>
            <person name="Hemphill L."/>
            <person name="Highlander S.K."/>
            <person name="Hirani K."/>
            <person name="Hogues M."/>
            <person name="Jackson L."/>
            <person name="Jakkamsetti A."/>
            <person name="Javaid M."/>
            <person name="Jiang H."/>
            <person name="Korchina V."/>
            <person name="Kovar C."/>
            <person name="Lara F."/>
            <person name="Lee S."/>
            <person name="Mata R."/>
            <person name="Mathew T."/>
            <person name="Moen C."/>
            <person name="Morales K."/>
            <person name="Munidasa M."/>
            <person name="Nazareth L."/>
            <person name="Ngo R."/>
            <person name="Nguyen L."/>
            <person name="Okwuonu G."/>
            <person name="Ongeri F."/>
            <person name="Patil S."/>
            <person name="Petrosino J."/>
            <person name="Pham C."/>
            <person name="Pham P."/>
            <person name="Pu L.-L."/>
            <person name="Puazo M."/>
            <person name="Raj R."/>
            <person name="Reid J."/>
            <person name="Rouhana J."/>
            <person name="Saada N."/>
            <person name="Shang Y."/>
            <person name="Simmons D."/>
            <person name="Thornton R."/>
            <person name="Warren J."/>
            <person name="Weissenberger G."/>
            <person name="Zhang J."/>
            <person name="Zhang L."/>
            <person name="Zhou C."/>
            <person name="Zhu D."/>
            <person name="Muzny D."/>
            <person name="Worley K."/>
            <person name="Gibbs R."/>
        </authorList>
    </citation>
    <scope>NUCLEOTIDE SEQUENCE [LARGE SCALE GENOMIC DNA]</scope>
    <source>
        <strain evidence="2 3">ATCC 19254</strain>
    </source>
</reference>
<comment type="caution">
    <text evidence="2">The sequence shown here is derived from an EMBL/GenBank/DDBJ whole genome shotgun (WGS) entry which is preliminary data.</text>
</comment>
<dbReference type="AlphaFoldDB" id="C2KI77"/>
<evidence type="ECO:0000313" key="2">
    <source>
        <dbReference type="EMBL" id="EEJ43122.1"/>
    </source>
</evidence>
<feature type="transmembrane region" description="Helical" evidence="1">
    <location>
        <begin position="12"/>
        <end position="36"/>
    </location>
</feature>
<evidence type="ECO:0000256" key="1">
    <source>
        <dbReference type="SAM" id="Phobius"/>
    </source>
</evidence>
<keyword evidence="1" id="KW-1133">Transmembrane helix</keyword>
<dbReference type="Proteomes" id="UP000004283">
    <property type="component" value="Unassembled WGS sequence"/>
</dbReference>